<keyword evidence="3" id="KW-0645">Protease</keyword>
<evidence type="ECO:0000256" key="1">
    <source>
        <dbReference type="ARBA" id="ARBA00009431"/>
    </source>
</evidence>
<dbReference type="SUPFAM" id="SSF53474">
    <property type="entry name" value="alpha/beta-Hydrolases"/>
    <property type="match status" value="1"/>
</dbReference>
<name>A0A023GBE4_AMBTT</name>
<dbReference type="InterPro" id="IPR001563">
    <property type="entry name" value="Peptidase_S10"/>
</dbReference>
<dbReference type="Pfam" id="PF00450">
    <property type="entry name" value="Peptidase_S10"/>
    <property type="match status" value="1"/>
</dbReference>
<feature type="signal peptide" evidence="8">
    <location>
        <begin position="1"/>
        <end position="21"/>
    </location>
</feature>
<evidence type="ECO:0000256" key="5">
    <source>
        <dbReference type="ARBA" id="ARBA00022801"/>
    </source>
</evidence>
<dbReference type="PRINTS" id="PR00724">
    <property type="entry name" value="CRBOXYPTASEC"/>
</dbReference>
<dbReference type="PANTHER" id="PTHR11802">
    <property type="entry name" value="SERINE PROTEASE FAMILY S10 SERINE CARBOXYPEPTIDASE"/>
    <property type="match status" value="1"/>
</dbReference>
<evidence type="ECO:0000256" key="2">
    <source>
        <dbReference type="ARBA" id="ARBA00022645"/>
    </source>
</evidence>
<dbReference type="PANTHER" id="PTHR11802:SF472">
    <property type="entry name" value="SERINE CARBOXYPEPTIDASE CPVL-RELATED"/>
    <property type="match status" value="1"/>
</dbReference>
<reference evidence="9" key="1">
    <citation type="submission" date="2014-03" db="EMBL/GenBank/DDBJ databases">
        <title>The sialotranscriptome of Amblyomma triste, Amblyomma parvum and Amblyomma cajennense ticks, uncovered by 454-based RNA-seq.</title>
        <authorList>
            <person name="Garcia G.R."/>
            <person name="Gardinassi L.G."/>
            <person name="Ribeiro J.M."/>
            <person name="Anatriello E."/>
            <person name="Ferreira B.R."/>
            <person name="Moreira H.N."/>
            <person name="Mafra C."/>
            <person name="Olegario M.M."/>
            <person name="Szabo P.J."/>
            <person name="Miranda-Santos I.K."/>
            <person name="Maruyama S.R."/>
        </authorList>
    </citation>
    <scope>NUCLEOTIDE SEQUENCE</scope>
    <source>
        <strain evidence="9">Mato Grasso do Sul</strain>
        <tissue evidence="9">Salivary glands</tissue>
    </source>
</reference>
<organism evidence="9">
    <name type="scientific">Amblyomma triste</name>
    <name type="common">Neotropical tick</name>
    <dbReference type="NCBI Taxonomy" id="251400"/>
    <lineage>
        <taxon>Eukaryota</taxon>
        <taxon>Metazoa</taxon>
        <taxon>Ecdysozoa</taxon>
        <taxon>Arthropoda</taxon>
        <taxon>Chelicerata</taxon>
        <taxon>Arachnida</taxon>
        <taxon>Acari</taxon>
        <taxon>Parasitiformes</taxon>
        <taxon>Ixodida</taxon>
        <taxon>Ixodoidea</taxon>
        <taxon>Ixodidae</taxon>
        <taxon>Amblyomminae</taxon>
        <taxon>Amblyomma</taxon>
    </lineage>
</organism>
<evidence type="ECO:0000256" key="7">
    <source>
        <dbReference type="SAM" id="MobiDB-lite"/>
    </source>
</evidence>
<dbReference type="GO" id="GO:0006508">
    <property type="term" value="P:proteolysis"/>
    <property type="evidence" value="ECO:0007669"/>
    <property type="project" value="UniProtKB-KW"/>
</dbReference>
<accession>A0A023GBE4</accession>
<evidence type="ECO:0000256" key="8">
    <source>
        <dbReference type="SAM" id="SignalP"/>
    </source>
</evidence>
<feature type="chain" id="PRO_5001520962" evidence="8">
    <location>
        <begin position="22"/>
        <end position="278"/>
    </location>
</feature>
<keyword evidence="2 9" id="KW-0121">Carboxypeptidase</keyword>
<keyword evidence="4 8" id="KW-0732">Signal</keyword>
<dbReference type="GO" id="GO:0004185">
    <property type="term" value="F:serine-type carboxypeptidase activity"/>
    <property type="evidence" value="ECO:0007669"/>
    <property type="project" value="InterPro"/>
</dbReference>
<dbReference type="InterPro" id="IPR029058">
    <property type="entry name" value="AB_hydrolase_fold"/>
</dbReference>
<keyword evidence="6" id="KW-0325">Glycoprotein</keyword>
<dbReference type="AlphaFoldDB" id="A0A023GBE4"/>
<evidence type="ECO:0000313" key="9">
    <source>
        <dbReference type="EMBL" id="JAC31189.1"/>
    </source>
</evidence>
<evidence type="ECO:0000256" key="4">
    <source>
        <dbReference type="ARBA" id="ARBA00022729"/>
    </source>
</evidence>
<sequence>MEITSLCWCLLLAGCLQLAAGDSPEVTPKGESAAPSESNGQEVPPNAPSADPKTDPLFLTPLIEACNFSEAKEKSNVTYFKQYGINATAHSGYITVNETTKNHLFFLLIEAEENPDTAPLMLWTQGGPGLSALFGLLLQNGPLSFDYEKNFSRRDLTIQKHVSMIYLDAPVGAGFSFTENITGYPKLLPDVIIDIKEFLRQFLELFSEYKQRAFYIGGDSYAARYAVGLAQYMLMKPQELNLTLQGIIGGVGFLAPIFQLADSSEFLFQASMLDDKRL</sequence>
<evidence type="ECO:0000256" key="3">
    <source>
        <dbReference type="ARBA" id="ARBA00022670"/>
    </source>
</evidence>
<proteinExistence type="evidence at transcript level"/>
<evidence type="ECO:0000256" key="6">
    <source>
        <dbReference type="ARBA" id="ARBA00023180"/>
    </source>
</evidence>
<protein>
    <submittedName>
        <fullName evidence="9">Putative serine carboxypeptidase cpvl</fullName>
    </submittedName>
</protein>
<keyword evidence="5" id="KW-0378">Hydrolase</keyword>
<dbReference type="Gene3D" id="3.40.50.1820">
    <property type="entry name" value="alpha/beta hydrolase"/>
    <property type="match status" value="1"/>
</dbReference>
<comment type="similarity">
    <text evidence="1">Belongs to the peptidase S10 family.</text>
</comment>
<dbReference type="EMBL" id="GBBM01004229">
    <property type="protein sequence ID" value="JAC31189.1"/>
    <property type="molecule type" value="mRNA"/>
</dbReference>
<feature type="region of interest" description="Disordered" evidence="7">
    <location>
        <begin position="24"/>
        <end position="54"/>
    </location>
</feature>